<accession>A0A6J7BXQ3</accession>
<keyword evidence="1" id="KW-1133">Transmembrane helix</keyword>
<protein>
    <submittedName>
        <fullName evidence="2">Unannotated protein</fullName>
    </submittedName>
</protein>
<name>A0A6J7BXQ3_9ZZZZ</name>
<dbReference type="AlphaFoldDB" id="A0A6J7BXQ3"/>
<keyword evidence="1" id="KW-0472">Membrane</keyword>
<evidence type="ECO:0000256" key="1">
    <source>
        <dbReference type="SAM" id="Phobius"/>
    </source>
</evidence>
<gene>
    <name evidence="2" type="ORF">UFOPK3278_01276</name>
</gene>
<proteinExistence type="predicted"/>
<sequence length="132" mass="13921">MSWEDDIRAQGSLLDPKADFGQTFDTTMLTGGGGTATDPLDRFQSVANVAVSAINAYMGLQSASDSLSTARLNRDTQSYIAQRNADTQKSMADVQLAQAQRNMGGGGSTSLLTYLTIIGVIIAVIGLARSKK</sequence>
<evidence type="ECO:0000313" key="2">
    <source>
        <dbReference type="EMBL" id="CAB4850617.1"/>
    </source>
</evidence>
<dbReference type="SUPFAM" id="SSF56954">
    <property type="entry name" value="Outer membrane efflux proteins (OEP)"/>
    <property type="match status" value="1"/>
</dbReference>
<organism evidence="2">
    <name type="scientific">freshwater metagenome</name>
    <dbReference type="NCBI Taxonomy" id="449393"/>
    <lineage>
        <taxon>unclassified sequences</taxon>
        <taxon>metagenomes</taxon>
        <taxon>ecological metagenomes</taxon>
    </lineage>
</organism>
<dbReference type="EMBL" id="CAFBIX010000075">
    <property type="protein sequence ID" value="CAB4850617.1"/>
    <property type="molecule type" value="Genomic_DNA"/>
</dbReference>
<feature type="transmembrane region" description="Helical" evidence="1">
    <location>
        <begin position="111"/>
        <end position="128"/>
    </location>
</feature>
<reference evidence="2" key="1">
    <citation type="submission" date="2020-05" db="EMBL/GenBank/DDBJ databases">
        <authorList>
            <person name="Chiriac C."/>
            <person name="Salcher M."/>
            <person name="Ghai R."/>
            <person name="Kavagutti S V."/>
        </authorList>
    </citation>
    <scope>NUCLEOTIDE SEQUENCE</scope>
</reference>
<keyword evidence="1" id="KW-0812">Transmembrane</keyword>